<dbReference type="Proteomes" id="UP001595752">
    <property type="component" value="Unassembled WGS sequence"/>
</dbReference>
<sequence>MSQATNGKETQLKQEAAYTRIKTKIDNFDMLDDQIVQLLAGMNQNQRVK</sequence>
<organism evidence="1 2">
    <name type="scientific">Bacillus songklensis</name>
    <dbReference type="NCBI Taxonomy" id="1069116"/>
    <lineage>
        <taxon>Bacteria</taxon>
        <taxon>Bacillati</taxon>
        <taxon>Bacillota</taxon>
        <taxon>Bacilli</taxon>
        <taxon>Bacillales</taxon>
        <taxon>Bacillaceae</taxon>
        <taxon>Bacillus</taxon>
    </lineage>
</organism>
<evidence type="ECO:0000313" key="2">
    <source>
        <dbReference type="Proteomes" id="UP001595752"/>
    </source>
</evidence>
<reference evidence="2" key="1">
    <citation type="journal article" date="2019" name="Int. J. Syst. Evol. Microbiol.">
        <title>The Global Catalogue of Microorganisms (GCM) 10K type strain sequencing project: providing services to taxonomists for standard genome sequencing and annotation.</title>
        <authorList>
            <consortium name="The Broad Institute Genomics Platform"/>
            <consortium name="The Broad Institute Genome Sequencing Center for Infectious Disease"/>
            <person name="Wu L."/>
            <person name="Ma J."/>
        </authorList>
    </citation>
    <scope>NUCLEOTIDE SEQUENCE [LARGE SCALE GENOMIC DNA]</scope>
    <source>
        <strain evidence="2">CCUG 61889</strain>
    </source>
</reference>
<name>A0ABV8B6U9_9BACI</name>
<accession>A0ABV8B6U9</accession>
<comment type="caution">
    <text evidence="1">The sequence shown here is derived from an EMBL/GenBank/DDBJ whole genome shotgun (WGS) entry which is preliminary data.</text>
</comment>
<evidence type="ECO:0000313" key="1">
    <source>
        <dbReference type="EMBL" id="MFC3886046.1"/>
    </source>
</evidence>
<proteinExistence type="predicted"/>
<gene>
    <name evidence="1" type="ORF">ACFOU2_22225</name>
</gene>
<keyword evidence="2" id="KW-1185">Reference proteome</keyword>
<dbReference type="RefSeq" id="WP_377918415.1">
    <property type="nucleotide sequence ID" value="NZ_JBHRZT010000072.1"/>
</dbReference>
<protein>
    <submittedName>
        <fullName evidence="1">Uncharacterized protein</fullName>
    </submittedName>
</protein>
<dbReference type="EMBL" id="JBHRZT010000072">
    <property type="protein sequence ID" value="MFC3886046.1"/>
    <property type="molecule type" value="Genomic_DNA"/>
</dbReference>